<comment type="subcellular location">
    <subcellularLocation>
        <location evidence="1">Cell inner membrane</location>
        <topology evidence="1">Peripheral membrane protein</topology>
    </subcellularLocation>
</comment>
<keyword evidence="5" id="KW-0547">Nucleotide-binding</keyword>
<keyword evidence="6" id="KW-0067">ATP-binding</keyword>
<organism evidence="10">
    <name type="scientific">Nitratidesulfovibrio vulgaris (strain DSM 19637 / Miyazaki F)</name>
    <name type="common">Desulfovibrio vulgaris</name>
    <dbReference type="NCBI Taxonomy" id="883"/>
    <lineage>
        <taxon>Bacteria</taxon>
        <taxon>Pseudomonadati</taxon>
        <taxon>Thermodesulfobacteriota</taxon>
        <taxon>Desulfovibrionia</taxon>
        <taxon>Desulfovibrionales</taxon>
        <taxon>Desulfovibrionaceae</taxon>
        <taxon>Nitratidesulfovibrio</taxon>
    </lineage>
</organism>
<feature type="region of interest" description="Disordered" evidence="8">
    <location>
        <begin position="1"/>
        <end position="20"/>
    </location>
</feature>
<dbReference type="PROSITE" id="PS00211">
    <property type="entry name" value="ABC_TRANSPORTER_1"/>
    <property type="match status" value="1"/>
</dbReference>
<dbReference type="PANTHER" id="PTHR43297">
    <property type="entry name" value="OLIGOPEPTIDE TRANSPORT ATP-BINDING PROTEIN APPD"/>
    <property type="match status" value="1"/>
</dbReference>
<evidence type="ECO:0000313" key="10">
    <source>
        <dbReference type="EMBL" id="ACL09340.1"/>
    </source>
</evidence>
<dbReference type="HOGENOM" id="CLU_000604_1_23_7"/>
<evidence type="ECO:0000256" key="5">
    <source>
        <dbReference type="ARBA" id="ARBA00022741"/>
    </source>
</evidence>
<dbReference type="Pfam" id="PF00005">
    <property type="entry name" value="ABC_tran"/>
    <property type="match status" value="1"/>
</dbReference>
<dbReference type="Gene3D" id="3.40.50.300">
    <property type="entry name" value="P-loop containing nucleotide triphosphate hydrolases"/>
    <property type="match status" value="1"/>
</dbReference>
<dbReference type="OrthoDB" id="9809450at2"/>
<evidence type="ECO:0000256" key="1">
    <source>
        <dbReference type="ARBA" id="ARBA00004417"/>
    </source>
</evidence>
<proteinExistence type="inferred from homology"/>
<evidence type="ECO:0000256" key="6">
    <source>
        <dbReference type="ARBA" id="ARBA00022840"/>
    </source>
</evidence>
<dbReference type="AlphaFoldDB" id="B8DIP2"/>
<dbReference type="SUPFAM" id="SSF52540">
    <property type="entry name" value="P-loop containing nucleoside triphosphate hydrolases"/>
    <property type="match status" value="1"/>
</dbReference>
<feature type="domain" description="ABC transporter" evidence="9">
    <location>
        <begin position="25"/>
        <end position="308"/>
    </location>
</feature>
<evidence type="ECO:0000256" key="3">
    <source>
        <dbReference type="ARBA" id="ARBA00022448"/>
    </source>
</evidence>
<evidence type="ECO:0000256" key="8">
    <source>
        <dbReference type="SAM" id="MobiDB-lite"/>
    </source>
</evidence>
<dbReference type="CDD" id="cd03257">
    <property type="entry name" value="ABC_NikE_OppD_transporters"/>
    <property type="match status" value="1"/>
</dbReference>
<dbReference type="EMBL" id="CP001197">
    <property type="protein sequence ID" value="ACL09340.1"/>
    <property type="molecule type" value="Genomic_DNA"/>
</dbReference>
<dbReference type="InterPro" id="IPR003439">
    <property type="entry name" value="ABC_transporter-like_ATP-bd"/>
</dbReference>
<reference evidence="10" key="1">
    <citation type="submission" date="2008-10" db="EMBL/GenBank/DDBJ databases">
        <title>Complete sequence of Desulfovibrio vulgaris str. 'Miyazaki F'.</title>
        <authorList>
            <person name="Lucas S."/>
            <person name="Copeland A."/>
            <person name="Lapidus A."/>
            <person name="Glavina del Rio T."/>
            <person name="Dalin E."/>
            <person name="Tice H."/>
            <person name="Bruce D."/>
            <person name="Goodwin L."/>
            <person name="Pitluck S."/>
            <person name="Sims D."/>
            <person name="Brettin T."/>
            <person name="Detter J.C."/>
            <person name="Han C."/>
            <person name="Larimer F."/>
            <person name="Land M."/>
            <person name="Hauser L."/>
            <person name="Kyrpides N."/>
            <person name="Mikhailova N."/>
            <person name="Hazen T.C."/>
            <person name="Richardson P."/>
        </authorList>
    </citation>
    <scope>NUCLEOTIDE SEQUENCE</scope>
    <source>
        <strain evidence="10">Miyazaki F</strain>
    </source>
</reference>
<dbReference type="GO" id="GO:0005886">
    <property type="term" value="C:plasma membrane"/>
    <property type="evidence" value="ECO:0007669"/>
    <property type="project" value="UniProtKB-SubCell"/>
</dbReference>
<protein>
    <submittedName>
        <fullName evidence="10">ABC transporter related</fullName>
    </submittedName>
</protein>
<evidence type="ECO:0000256" key="7">
    <source>
        <dbReference type="ARBA" id="ARBA00023136"/>
    </source>
</evidence>
<dbReference type="InterPro" id="IPR003593">
    <property type="entry name" value="AAA+_ATPase"/>
</dbReference>
<dbReference type="GO" id="GO:0016887">
    <property type="term" value="F:ATP hydrolysis activity"/>
    <property type="evidence" value="ECO:0007669"/>
    <property type="project" value="InterPro"/>
</dbReference>
<comment type="similarity">
    <text evidence="2">Belongs to the ABC transporter superfamily.</text>
</comment>
<keyword evidence="7" id="KW-0472">Membrane</keyword>
<name>B8DIP2_NITV9</name>
<keyword evidence="3" id="KW-0813">Transport</keyword>
<keyword evidence="4" id="KW-1003">Cell membrane</keyword>
<dbReference type="SMART" id="SM00382">
    <property type="entry name" value="AAA"/>
    <property type="match status" value="1"/>
</dbReference>
<evidence type="ECO:0000259" key="9">
    <source>
        <dbReference type="PROSITE" id="PS50893"/>
    </source>
</evidence>
<dbReference type="GO" id="GO:0005524">
    <property type="term" value="F:ATP binding"/>
    <property type="evidence" value="ECO:0007669"/>
    <property type="project" value="UniProtKB-KW"/>
</dbReference>
<dbReference type="InterPro" id="IPR027417">
    <property type="entry name" value="P-loop_NTPase"/>
</dbReference>
<dbReference type="PANTHER" id="PTHR43297:SF2">
    <property type="entry name" value="DIPEPTIDE TRANSPORT ATP-BINDING PROTEIN DPPD"/>
    <property type="match status" value="1"/>
</dbReference>
<dbReference type="InterPro" id="IPR050388">
    <property type="entry name" value="ABC_Ni/Peptide_Import"/>
</dbReference>
<evidence type="ECO:0000256" key="4">
    <source>
        <dbReference type="ARBA" id="ARBA00022475"/>
    </source>
</evidence>
<gene>
    <name evidence="10" type="ordered locus">DvMF_2399</name>
</gene>
<dbReference type="InterPro" id="IPR017871">
    <property type="entry name" value="ABC_transporter-like_CS"/>
</dbReference>
<evidence type="ECO:0000256" key="2">
    <source>
        <dbReference type="ARBA" id="ARBA00005417"/>
    </source>
</evidence>
<dbReference type="STRING" id="883.DvMF_2399"/>
<dbReference type="PROSITE" id="PS50893">
    <property type="entry name" value="ABC_TRANSPORTER_2"/>
    <property type="match status" value="1"/>
</dbReference>
<accession>B8DIP2</accession>
<sequence>MNDITTWPEGSTPGPDSASEPALVVRGLELRRAARPAAAGTAVSTGEAAAPSAPPLVGPVDLAVERGQVVCLVGPSGCGKSLTCMSLLDMLPQGITRTAGTIRVHGQAVDGQAVDRQGMDGQAAYGAPPERLRLLRGRGAAYVLQNPASCFDPVFTIGAHFQETLAAHLPMAPGRDTRPDWRAAALAALREVGFDDARAILGHYPFQMSGGMLQRVMIALALVLDVPLLIADEPTTDLDLPSQARVLDLLDQVRRTRNTAILLVTHDLSVAARMADRMAVMRHGRVVEQGDVRELFAAPRHPYTRALLAAHHRLYGLCPPHGDDAAPGHSATTPAAAGRP</sequence>
<dbReference type="KEGG" id="dvm:DvMF_2399"/>
<dbReference type="eggNOG" id="COG0444">
    <property type="taxonomic scope" value="Bacteria"/>
</dbReference>